<dbReference type="Gene3D" id="2.40.70.10">
    <property type="entry name" value="Acid Proteases"/>
    <property type="match status" value="2"/>
</dbReference>
<dbReference type="InterPro" id="IPR032799">
    <property type="entry name" value="TAXi_C"/>
</dbReference>
<dbReference type="Gene3D" id="2.60.120.330">
    <property type="entry name" value="B-lactam Antibiotic, Isopenicillin N Synthase, Chain"/>
    <property type="match status" value="1"/>
</dbReference>
<evidence type="ECO:0000256" key="1">
    <source>
        <dbReference type="ARBA" id="ARBA00007447"/>
    </source>
</evidence>
<dbReference type="GO" id="GO:0015031">
    <property type="term" value="P:protein transport"/>
    <property type="evidence" value="ECO:0007669"/>
    <property type="project" value="UniProtKB-KW"/>
</dbReference>
<dbReference type="GO" id="GO:0000139">
    <property type="term" value="C:Golgi membrane"/>
    <property type="evidence" value="ECO:0007669"/>
    <property type="project" value="UniProtKB-SubCell"/>
</dbReference>
<dbReference type="AlphaFoldDB" id="A0A8S9FUC1"/>
<evidence type="ECO:0008006" key="6">
    <source>
        <dbReference type="Google" id="ProtNLM"/>
    </source>
</evidence>
<dbReference type="GO" id="GO:0004190">
    <property type="term" value="F:aspartic-type endopeptidase activity"/>
    <property type="evidence" value="ECO:0007669"/>
    <property type="project" value="InterPro"/>
</dbReference>
<dbReference type="GO" id="GO:0005789">
    <property type="term" value="C:endoplasmic reticulum membrane"/>
    <property type="evidence" value="ECO:0007669"/>
    <property type="project" value="UniProtKB-SubCell"/>
</dbReference>
<evidence type="ECO:0000259" key="3">
    <source>
        <dbReference type="Pfam" id="PF14543"/>
    </source>
</evidence>
<evidence type="ECO:0000259" key="2">
    <source>
        <dbReference type="Pfam" id="PF14541"/>
    </source>
</evidence>
<reference evidence="4" key="1">
    <citation type="submission" date="2019-12" db="EMBL/GenBank/DDBJ databases">
        <title>Genome sequencing and annotation of Brassica cretica.</title>
        <authorList>
            <person name="Studholme D.J."/>
            <person name="Sarris P.F."/>
        </authorList>
    </citation>
    <scope>NUCLEOTIDE SEQUENCE</scope>
    <source>
        <strain evidence="4">PFS-001/15</strain>
        <tissue evidence="4">Leaf</tissue>
    </source>
</reference>
<evidence type="ECO:0000313" key="5">
    <source>
        <dbReference type="Proteomes" id="UP000712281"/>
    </source>
</evidence>
<proteinExistence type="inferred from homology"/>
<dbReference type="GO" id="GO:0006508">
    <property type="term" value="P:proteolysis"/>
    <property type="evidence" value="ECO:0007669"/>
    <property type="project" value="InterPro"/>
</dbReference>
<dbReference type="GO" id="GO:0006888">
    <property type="term" value="P:endoplasmic reticulum to Golgi vesicle-mediated transport"/>
    <property type="evidence" value="ECO:0007669"/>
    <property type="project" value="InterPro"/>
</dbReference>
<dbReference type="EMBL" id="QGKW02002228">
    <property type="protein sequence ID" value="KAF2537330.1"/>
    <property type="molecule type" value="Genomic_DNA"/>
</dbReference>
<dbReference type="InterPro" id="IPR032861">
    <property type="entry name" value="TAXi_N"/>
</dbReference>
<dbReference type="Pfam" id="PF14541">
    <property type="entry name" value="TAXi_C"/>
    <property type="match status" value="1"/>
</dbReference>
<evidence type="ECO:0000313" key="4">
    <source>
        <dbReference type="EMBL" id="KAF2537330.1"/>
    </source>
</evidence>
<dbReference type="InterPro" id="IPR001461">
    <property type="entry name" value="Aspartic_peptidase_A1"/>
</dbReference>
<dbReference type="Pfam" id="PF14543">
    <property type="entry name" value="TAXi_N"/>
    <property type="match status" value="1"/>
</dbReference>
<protein>
    <recommendedName>
        <fullName evidence="6">Peptidase A1 domain-containing protein</fullName>
    </recommendedName>
</protein>
<feature type="domain" description="Xylanase inhibitor C-terminal" evidence="2">
    <location>
        <begin position="451"/>
        <end position="596"/>
    </location>
</feature>
<dbReference type="PANTHER" id="PTHR47965:SF68">
    <property type="entry name" value="BASIC 7S GLOBULIN-LIKE"/>
    <property type="match status" value="1"/>
</dbReference>
<accession>A0A8S9FUC1</accession>
<organism evidence="4 5">
    <name type="scientific">Brassica cretica</name>
    <name type="common">Mustard</name>
    <dbReference type="NCBI Taxonomy" id="69181"/>
    <lineage>
        <taxon>Eukaryota</taxon>
        <taxon>Viridiplantae</taxon>
        <taxon>Streptophyta</taxon>
        <taxon>Embryophyta</taxon>
        <taxon>Tracheophyta</taxon>
        <taxon>Spermatophyta</taxon>
        <taxon>Magnoliopsida</taxon>
        <taxon>eudicotyledons</taxon>
        <taxon>Gunneridae</taxon>
        <taxon>Pentapetalae</taxon>
        <taxon>rosids</taxon>
        <taxon>malvids</taxon>
        <taxon>Brassicales</taxon>
        <taxon>Brassicaceae</taxon>
        <taxon>Brassiceae</taxon>
        <taxon>Brassica</taxon>
    </lineage>
</organism>
<sequence>MEENKMMGAYDRATDVKSFDEMKTGVKGLVDAGITEIPRIFHNPLVAVENYKLSSEAINHGFPLDLMQRMREGVRAFHDQDPQVRKTFYTRDMNKRVKYFSNPDLFDSPAASWRDTFTCFMFPDVPKKEDLPEICGCHHNSTSLSLSLISLSLLKGLIQFDFETSTTGIAAVSLASPPPPSRPSSLTPPPSRSISKALDILFSGACVELEHGLLNQLTHCLYPLGLFMFPALSNGLRRWRWNGNMEKERVMSNGKYGERILGSSSEYVQSNITRYFSDLQYYFKVNDQYVRNKFKVVMFPFLHRGHWARISEPVGGCSDHPCGIKPYNPVDNTSRAGSLSEDVMFFYSTPDGLSFGSRFQSPPVTFACVGRRSFEGFPSEAQGLLSLSRNALSLPSQLSSKFALCLPSKTEDSGFGDLFIGGGPYFLPPYHDDASRLFTTVSLITDKASDEYFFEVKSIEIDGKVVPLENSILSKLSTVTPFTALHRSIYERFVKEFKAKAKARKMVEAETVVAPFEVCYRVKKGFKMEDVPVIDLTVGSGGGRWRIYGWNSMVVVKEKGAMCLAFVEGEMMVIGGYQMEDNLVEIDLQLSKLSFTSSLRRHNTSCSRFRPVATDWCLKDNNSCGSVICC</sequence>
<dbReference type="PANTHER" id="PTHR47965">
    <property type="entry name" value="ASPARTYL PROTEASE-RELATED"/>
    <property type="match status" value="1"/>
</dbReference>
<dbReference type="InterPro" id="IPR027443">
    <property type="entry name" value="IPNS-like_sf"/>
</dbReference>
<comment type="caution">
    <text evidence="4">The sequence shown here is derived from an EMBL/GenBank/DDBJ whole genome shotgun (WGS) entry which is preliminary data.</text>
</comment>
<dbReference type="Proteomes" id="UP000712281">
    <property type="component" value="Unassembled WGS sequence"/>
</dbReference>
<dbReference type="SUPFAM" id="SSF51197">
    <property type="entry name" value="Clavaminate synthase-like"/>
    <property type="match status" value="1"/>
</dbReference>
<dbReference type="InterPro" id="IPR021109">
    <property type="entry name" value="Peptidase_aspartic_dom_sf"/>
</dbReference>
<name>A0A8S9FUC1_BRACR</name>
<comment type="similarity">
    <text evidence="1">Belongs to the peptidase A1 family.</text>
</comment>
<dbReference type="SUPFAM" id="SSF50630">
    <property type="entry name" value="Acid proteases"/>
    <property type="match status" value="1"/>
</dbReference>
<gene>
    <name evidence="4" type="ORF">F2Q68_00022371</name>
</gene>
<feature type="domain" description="Xylanase inhibitor N-terminal" evidence="3">
    <location>
        <begin position="311"/>
        <end position="422"/>
    </location>
</feature>